<feature type="domain" description="F-box" evidence="1">
    <location>
        <begin position="48"/>
        <end position="96"/>
    </location>
</feature>
<dbReference type="Pfam" id="PF12937">
    <property type="entry name" value="F-box-like"/>
    <property type="match status" value="1"/>
</dbReference>
<gene>
    <name evidence="2" type="ORF">TCNE_LOCUS14489</name>
</gene>
<keyword evidence="3" id="KW-1185">Reference proteome</keyword>
<protein>
    <submittedName>
        <fullName evidence="4">F-box domain-containing protein</fullName>
    </submittedName>
</protein>
<dbReference type="InterPro" id="IPR001810">
    <property type="entry name" value="F-box_dom"/>
</dbReference>
<reference evidence="4" key="1">
    <citation type="submission" date="2016-06" db="UniProtKB">
        <authorList>
            <consortium name="WormBaseParasite"/>
        </authorList>
    </citation>
    <scope>IDENTIFICATION</scope>
</reference>
<proteinExistence type="predicted"/>
<evidence type="ECO:0000259" key="1">
    <source>
        <dbReference type="PROSITE" id="PS50181"/>
    </source>
</evidence>
<dbReference type="SUPFAM" id="SSF81383">
    <property type="entry name" value="F-box domain"/>
    <property type="match status" value="1"/>
</dbReference>
<reference evidence="2 3" key="2">
    <citation type="submission" date="2018-11" db="EMBL/GenBank/DDBJ databases">
        <authorList>
            <consortium name="Pathogen Informatics"/>
        </authorList>
    </citation>
    <scope>NUCLEOTIDE SEQUENCE [LARGE SCALE GENOMIC DNA]</scope>
</reference>
<dbReference type="PROSITE" id="PS50181">
    <property type="entry name" value="FBOX"/>
    <property type="match status" value="1"/>
</dbReference>
<sequence length="163" mass="18797">MFQAHCTSSGTHLLKSLFKESCRLPVRILLHLMQSKMGFTKKCYTAPNTTITMLPNEVIAKIFSYCDDDDLAALRLQCVRFNEVGYFIDEYLWRRVEEGRGGGGRGREGKEIMKGGTTQKHWVLHRKSFIMIRFCSLRLIIAISVEYDTLNSELANEYCVKFL</sequence>
<evidence type="ECO:0000313" key="2">
    <source>
        <dbReference type="EMBL" id="VDM45810.1"/>
    </source>
</evidence>
<accession>A0A183V169</accession>
<dbReference type="Gene3D" id="1.20.1280.50">
    <property type="match status" value="1"/>
</dbReference>
<dbReference type="AlphaFoldDB" id="A0A183V169"/>
<evidence type="ECO:0000313" key="4">
    <source>
        <dbReference type="WBParaSite" id="TCNE_0001448901-mRNA-1"/>
    </source>
</evidence>
<evidence type="ECO:0000313" key="3">
    <source>
        <dbReference type="Proteomes" id="UP000050794"/>
    </source>
</evidence>
<dbReference type="InterPro" id="IPR036047">
    <property type="entry name" value="F-box-like_dom_sf"/>
</dbReference>
<dbReference type="Proteomes" id="UP000050794">
    <property type="component" value="Unassembled WGS sequence"/>
</dbReference>
<name>A0A183V169_TOXCA</name>
<dbReference type="WBParaSite" id="TCNE_0001448901-mRNA-1">
    <property type="protein sequence ID" value="TCNE_0001448901-mRNA-1"/>
    <property type="gene ID" value="TCNE_0001448901"/>
</dbReference>
<dbReference type="EMBL" id="UYWY01022281">
    <property type="protein sequence ID" value="VDM45810.1"/>
    <property type="molecule type" value="Genomic_DNA"/>
</dbReference>
<organism evidence="3 4">
    <name type="scientific">Toxocara canis</name>
    <name type="common">Canine roundworm</name>
    <dbReference type="NCBI Taxonomy" id="6265"/>
    <lineage>
        <taxon>Eukaryota</taxon>
        <taxon>Metazoa</taxon>
        <taxon>Ecdysozoa</taxon>
        <taxon>Nematoda</taxon>
        <taxon>Chromadorea</taxon>
        <taxon>Rhabditida</taxon>
        <taxon>Spirurina</taxon>
        <taxon>Ascaridomorpha</taxon>
        <taxon>Ascaridoidea</taxon>
        <taxon>Toxocaridae</taxon>
        <taxon>Toxocara</taxon>
    </lineage>
</organism>